<comment type="caution">
    <text evidence="1">The sequence shown here is derived from an EMBL/GenBank/DDBJ whole genome shotgun (WGS) entry which is preliminary data.</text>
</comment>
<gene>
    <name evidence="1" type="ORF">RDB_LOCUS172063</name>
</gene>
<evidence type="ECO:0000313" key="2">
    <source>
        <dbReference type="Proteomes" id="UP000663831"/>
    </source>
</evidence>
<dbReference type="Pfam" id="PF11951">
    <property type="entry name" value="Fungal_trans_2"/>
    <property type="match status" value="1"/>
</dbReference>
<evidence type="ECO:0000313" key="1">
    <source>
        <dbReference type="EMBL" id="CAE6539496.1"/>
    </source>
</evidence>
<proteinExistence type="predicted"/>
<accession>A0A8H3DS36</accession>
<dbReference type="Proteomes" id="UP000663831">
    <property type="component" value="Unassembled WGS sequence"/>
</dbReference>
<evidence type="ECO:0008006" key="3">
    <source>
        <dbReference type="Google" id="ProtNLM"/>
    </source>
</evidence>
<organism evidence="1 2">
    <name type="scientific">Rhizoctonia solani</name>
    <dbReference type="NCBI Taxonomy" id="456999"/>
    <lineage>
        <taxon>Eukaryota</taxon>
        <taxon>Fungi</taxon>
        <taxon>Dikarya</taxon>
        <taxon>Basidiomycota</taxon>
        <taxon>Agaricomycotina</taxon>
        <taxon>Agaricomycetes</taxon>
        <taxon>Cantharellales</taxon>
        <taxon>Ceratobasidiaceae</taxon>
        <taxon>Rhizoctonia</taxon>
    </lineage>
</organism>
<dbReference type="EMBL" id="CAJMWV010009602">
    <property type="protein sequence ID" value="CAE6539496.1"/>
    <property type="molecule type" value="Genomic_DNA"/>
</dbReference>
<protein>
    <recommendedName>
        <fullName evidence="3">Fungal zn(2)-cys(6) binuclear cluster domain protein</fullName>
    </recommendedName>
</protein>
<name>A0A8H3DS36_9AGAM</name>
<dbReference type="InterPro" id="IPR021858">
    <property type="entry name" value="Fun_TF"/>
</dbReference>
<sequence length="286" mass="32370">MEHSHQYISMLFKIGSFTSVLSVMDLYATVLRRTCPESSEGLVNHRRCSTTLDVQLKYYASLDDLLSLITYRPMFLRYTLDFLSPQMEHIMKSNKETGLRWMYGVPDQLMFTLAKMNGSFADFGNRVDPETIQELEQEITACRLGPVVSIGSGEDPILKLGRIMVEEAWMMATRVYLYTGLCEANSLDARVVKVQKVFVRYLGGVKARRNPDSFLVYPIAILGVAATWPADQTTLLTRLWGILECNRPGTVGNDIVRMLNDIWARTTARSAVWADVRSACLRITGM</sequence>
<dbReference type="AlphaFoldDB" id="A0A8H3DS36"/>
<reference evidence="1" key="1">
    <citation type="submission" date="2021-01" db="EMBL/GenBank/DDBJ databases">
        <authorList>
            <person name="Kaushik A."/>
        </authorList>
    </citation>
    <scope>NUCLEOTIDE SEQUENCE</scope>
    <source>
        <strain evidence="1">AG3-1AP</strain>
    </source>
</reference>